<feature type="domain" description="GT-D fold-like" evidence="1">
    <location>
        <begin position="53"/>
        <end position="150"/>
    </location>
</feature>
<organism evidence="2 4">
    <name type="scientific">Roseovarius indicus</name>
    <dbReference type="NCBI Taxonomy" id="540747"/>
    <lineage>
        <taxon>Bacteria</taxon>
        <taxon>Pseudomonadati</taxon>
        <taxon>Pseudomonadota</taxon>
        <taxon>Alphaproteobacteria</taxon>
        <taxon>Rhodobacterales</taxon>
        <taxon>Roseobacteraceae</taxon>
        <taxon>Roseovarius</taxon>
    </lineage>
</organism>
<reference evidence="3 5" key="2">
    <citation type="submission" date="2018-08" db="EMBL/GenBank/DDBJ databases">
        <title>Genetic Globetrotter - A new plasmid hitch-hiking vast phylogenetic and geographic distances.</title>
        <authorList>
            <person name="Vollmers J."/>
            <person name="Petersen J."/>
        </authorList>
    </citation>
    <scope>NUCLEOTIDE SEQUENCE [LARGE SCALE GENOMIC DNA]</scope>
    <source>
        <strain evidence="3 5">DSM 26383</strain>
    </source>
</reference>
<protein>
    <recommendedName>
        <fullName evidence="1">GT-D fold-like domain-containing protein</fullName>
    </recommendedName>
</protein>
<dbReference type="EMBL" id="LAXI01000031">
    <property type="protein sequence ID" value="KRS14962.1"/>
    <property type="molecule type" value="Genomic_DNA"/>
</dbReference>
<name>A0A0T5P1F3_9RHOB</name>
<dbReference type="AlphaFoldDB" id="A0A0T5P1F3"/>
<dbReference type="Pfam" id="PF22882">
    <property type="entry name" value="GT-D-like"/>
    <property type="match status" value="1"/>
</dbReference>
<dbReference type="RefSeq" id="WP_057821293.1">
    <property type="nucleotide sequence ID" value="NZ_CP031598.1"/>
</dbReference>
<dbReference type="PATRIC" id="fig|540747.5.peg.4067"/>
<dbReference type="InterPro" id="IPR055171">
    <property type="entry name" value="GT-D-like"/>
</dbReference>
<evidence type="ECO:0000259" key="1">
    <source>
        <dbReference type="Pfam" id="PF22882"/>
    </source>
</evidence>
<evidence type="ECO:0000313" key="2">
    <source>
        <dbReference type="EMBL" id="KRS14962.1"/>
    </source>
</evidence>
<evidence type="ECO:0000313" key="4">
    <source>
        <dbReference type="Proteomes" id="UP000051401"/>
    </source>
</evidence>
<accession>A0A0T5P1F3</accession>
<dbReference type="STRING" id="540747.SAMN04488031_10213"/>
<sequence>MTAESYVYSTVPDREIDHVAAQIRQEPGLLNEEKVIARYRATGLEVDPDPFSNTIVERLTQALAERRPYSLIRIGDGEIGALALGQEPETPTLDRFALERTVMDCPDRFRVNETGLRQVQSDMAAAVAAADAVGVVGMWRAQPVAEDVFAEDLATQVYKDIRGRSGHWRSIRRMLAMAEGGELGGKFICSAHNYLHLVGKVSSLVNAAEGTLCLTNRPGAVAKLQARFPACRIDRIELNAEKRPVTDLPDAPEFLQEVEARLPADLSGKLVLIGAGIWAETYCTWAKARGAVAVDLGSGFDLLDGRASRKMHRRFLETRGLTIEDILTDS</sequence>
<proteinExistence type="predicted"/>
<dbReference type="Proteomes" id="UP000325785">
    <property type="component" value="Chromosome"/>
</dbReference>
<dbReference type="EMBL" id="CP031598">
    <property type="protein sequence ID" value="QEW24410.1"/>
    <property type="molecule type" value="Genomic_DNA"/>
</dbReference>
<dbReference type="KEGG" id="rid:RIdsm_00188"/>
<evidence type="ECO:0000313" key="3">
    <source>
        <dbReference type="EMBL" id="QEW24410.1"/>
    </source>
</evidence>
<keyword evidence="4" id="KW-1185">Reference proteome</keyword>
<reference evidence="2 4" key="1">
    <citation type="submission" date="2015-04" db="EMBL/GenBank/DDBJ databases">
        <title>The draft genome sequence of Roseovarius indicus B108T.</title>
        <authorList>
            <person name="Li G."/>
            <person name="Lai Q."/>
            <person name="Shao Z."/>
            <person name="Yan P."/>
        </authorList>
    </citation>
    <scope>NUCLEOTIDE SEQUENCE [LARGE SCALE GENOMIC DNA]</scope>
    <source>
        <strain evidence="2 4">B108</strain>
    </source>
</reference>
<evidence type="ECO:0000313" key="5">
    <source>
        <dbReference type="Proteomes" id="UP000325785"/>
    </source>
</evidence>
<dbReference type="Proteomes" id="UP000051401">
    <property type="component" value="Unassembled WGS sequence"/>
</dbReference>
<dbReference type="OrthoDB" id="7284833at2"/>
<gene>
    <name evidence="3" type="ORF">RIdsm_00188</name>
    <name evidence="2" type="ORF">XM52_26520</name>
</gene>